<dbReference type="EMBL" id="QETA01000001">
    <property type="protein sequence ID" value="PWF24964.1"/>
    <property type="molecule type" value="Genomic_DNA"/>
</dbReference>
<evidence type="ECO:0008006" key="4">
    <source>
        <dbReference type="Google" id="ProtNLM"/>
    </source>
</evidence>
<keyword evidence="1" id="KW-0472">Membrane</keyword>
<dbReference type="Pfam" id="PF07332">
    <property type="entry name" value="Phage_holin_3_6"/>
    <property type="match status" value="1"/>
</dbReference>
<accession>A0A2V1K115</accession>
<dbReference type="RefSeq" id="WP_109060367.1">
    <property type="nucleotide sequence ID" value="NZ_QETA01000001.1"/>
</dbReference>
<dbReference type="AlphaFoldDB" id="A0A2V1K115"/>
<protein>
    <recommendedName>
        <fullName evidence="4">Phage holin family protein</fullName>
    </recommendedName>
</protein>
<organism evidence="2 3">
    <name type="scientific">Corticimicrobacter populi</name>
    <dbReference type="NCBI Taxonomy" id="2175229"/>
    <lineage>
        <taxon>Bacteria</taxon>
        <taxon>Pseudomonadati</taxon>
        <taxon>Pseudomonadota</taxon>
        <taxon>Betaproteobacteria</taxon>
        <taxon>Burkholderiales</taxon>
        <taxon>Alcaligenaceae</taxon>
        <taxon>Corticimicrobacter</taxon>
    </lineage>
</organism>
<proteinExistence type="predicted"/>
<dbReference type="Proteomes" id="UP000245212">
    <property type="component" value="Unassembled WGS sequence"/>
</dbReference>
<comment type="caution">
    <text evidence="2">The sequence shown here is derived from an EMBL/GenBank/DDBJ whole genome shotgun (WGS) entry which is preliminary data.</text>
</comment>
<name>A0A2V1K115_9BURK</name>
<evidence type="ECO:0000313" key="3">
    <source>
        <dbReference type="Proteomes" id="UP000245212"/>
    </source>
</evidence>
<keyword evidence="1" id="KW-0812">Transmembrane</keyword>
<gene>
    <name evidence="2" type="ORF">DD235_01960</name>
</gene>
<sequence>MSLRRQLGMIAASLAAMLRTRLELFGLELAEVRGRLFQAIGLAFAAAIFLTLALLVFSLLVAVWFWATEYRYLALGLLALFYAVLGGWLLLSARRQLDAISQPFAATIQELGRDADALGAAVSAHVPPAGGYRDE</sequence>
<reference evidence="3" key="1">
    <citation type="submission" date="2018-05" db="EMBL/GenBank/DDBJ databases">
        <authorList>
            <person name="Li Y."/>
        </authorList>
    </citation>
    <scope>NUCLEOTIDE SEQUENCE [LARGE SCALE GENOMIC DNA]</scope>
    <source>
        <strain evidence="3">3d-2-2</strain>
    </source>
</reference>
<keyword evidence="3" id="KW-1185">Reference proteome</keyword>
<keyword evidence="1" id="KW-1133">Transmembrane helix</keyword>
<evidence type="ECO:0000256" key="1">
    <source>
        <dbReference type="SAM" id="Phobius"/>
    </source>
</evidence>
<evidence type="ECO:0000313" key="2">
    <source>
        <dbReference type="EMBL" id="PWF24964.1"/>
    </source>
</evidence>
<dbReference type="InterPro" id="IPR009937">
    <property type="entry name" value="Phage_holin_3_6"/>
</dbReference>
<feature type="transmembrane region" description="Helical" evidence="1">
    <location>
        <begin position="42"/>
        <end position="66"/>
    </location>
</feature>
<feature type="transmembrane region" description="Helical" evidence="1">
    <location>
        <begin position="72"/>
        <end position="91"/>
    </location>
</feature>